<accession>R7QH28</accession>
<keyword evidence="3" id="KW-1185">Reference proteome</keyword>
<dbReference type="KEGG" id="ccp:CHC_T00005221001"/>
<keyword evidence="1" id="KW-0812">Transmembrane</keyword>
<proteinExistence type="predicted"/>
<evidence type="ECO:0000313" key="3">
    <source>
        <dbReference type="Proteomes" id="UP000012073"/>
    </source>
</evidence>
<evidence type="ECO:0000256" key="1">
    <source>
        <dbReference type="SAM" id="Phobius"/>
    </source>
</evidence>
<feature type="transmembrane region" description="Helical" evidence="1">
    <location>
        <begin position="21"/>
        <end position="46"/>
    </location>
</feature>
<evidence type="ECO:0000313" key="2">
    <source>
        <dbReference type="EMBL" id="CDF37038.1"/>
    </source>
</evidence>
<reference evidence="3" key="1">
    <citation type="journal article" date="2013" name="Proc. Natl. Acad. Sci. U.S.A.">
        <title>Genome structure and metabolic features in the red seaweed Chondrus crispus shed light on evolution of the Archaeplastida.</title>
        <authorList>
            <person name="Collen J."/>
            <person name="Porcel B."/>
            <person name="Carre W."/>
            <person name="Ball S.G."/>
            <person name="Chaparro C."/>
            <person name="Tonon T."/>
            <person name="Barbeyron T."/>
            <person name="Michel G."/>
            <person name="Noel B."/>
            <person name="Valentin K."/>
            <person name="Elias M."/>
            <person name="Artiguenave F."/>
            <person name="Arun A."/>
            <person name="Aury J.M."/>
            <person name="Barbosa-Neto J.F."/>
            <person name="Bothwell J.H."/>
            <person name="Bouget F.Y."/>
            <person name="Brillet L."/>
            <person name="Cabello-Hurtado F."/>
            <person name="Capella-Gutierrez S."/>
            <person name="Charrier B."/>
            <person name="Cladiere L."/>
            <person name="Cock J.M."/>
            <person name="Coelho S.M."/>
            <person name="Colleoni C."/>
            <person name="Czjzek M."/>
            <person name="Da Silva C."/>
            <person name="Delage L."/>
            <person name="Denoeud F."/>
            <person name="Deschamps P."/>
            <person name="Dittami S.M."/>
            <person name="Gabaldon T."/>
            <person name="Gachon C.M."/>
            <person name="Groisillier A."/>
            <person name="Herve C."/>
            <person name="Jabbari K."/>
            <person name="Katinka M."/>
            <person name="Kloareg B."/>
            <person name="Kowalczyk N."/>
            <person name="Labadie K."/>
            <person name="Leblanc C."/>
            <person name="Lopez P.J."/>
            <person name="McLachlan D.H."/>
            <person name="Meslet-Cladiere L."/>
            <person name="Moustafa A."/>
            <person name="Nehr Z."/>
            <person name="Nyvall Collen P."/>
            <person name="Panaud O."/>
            <person name="Partensky F."/>
            <person name="Poulain J."/>
            <person name="Rensing S.A."/>
            <person name="Rousvoal S."/>
            <person name="Samson G."/>
            <person name="Symeonidi A."/>
            <person name="Weissenbach J."/>
            <person name="Zambounis A."/>
            <person name="Wincker P."/>
            <person name="Boyen C."/>
        </authorList>
    </citation>
    <scope>NUCLEOTIDE SEQUENCE [LARGE SCALE GENOMIC DNA]</scope>
    <source>
        <strain evidence="3">cv. Stackhouse</strain>
    </source>
</reference>
<keyword evidence="1" id="KW-1133">Transmembrane helix</keyword>
<dbReference type="EMBL" id="HG001812">
    <property type="protein sequence ID" value="CDF37038.1"/>
    <property type="molecule type" value="Genomic_DNA"/>
</dbReference>
<dbReference type="Proteomes" id="UP000012073">
    <property type="component" value="Unassembled WGS sequence"/>
</dbReference>
<dbReference type="Gramene" id="CDF37038">
    <property type="protein sequence ID" value="CDF37038"/>
    <property type="gene ID" value="CHC_T00005221001"/>
</dbReference>
<keyword evidence="1" id="KW-0472">Membrane</keyword>
<dbReference type="GeneID" id="17324571"/>
<dbReference type="AlphaFoldDB" id="R7QH28"/>
<name>R7QH28_CHOCR</name>
<protein>
    <submittedName>
        <fullName evidence="2">Uncharacterized protein</fullName>
    </submittedName>
</protein>
<sequence length="51" mass="5961">MRSGNRHRSARLYRNSGRSYKILLIIILCLVDLEALFCVNLCRMPFAFILC</sequence>
<organism evidence="2 3">
    <name type="scientific">Chondrus crispus</name>
    <name type="common">Carrageen Irish moss</name>
    <name type="synonym">Polymorpha crispa</name>
    <dbReference type="NCBI Taxonomy" id="2769"/>
    <lineage>
        <taxon>Eukaryota</taxon>
        <taxon>Rhodophyta</taxon>
        <taxon>Florideophyceae</taxon>
        <taxon>Rhodymeniophycidae</taxon>
        <taxon>Gigartinales</taxon>
        <taxon>Gigartinaceae</taxon>
        <taxon>Chondrus</taxon>
    </lineage>
</organism>
<gene>
    <name evidence="2" type="ORF">CHC_T00005221001</name>
</gene>
<dbReference type="RefSeq" id="XP_005716857.1">
    <property type="nucleotide sequence ID" value="XM_005716800.1"/>
</dbReference>